<dbReference type="EMBL" id="LAZR01036833">
    <property type="protein sequence ID" value="KKL23815.1"/>
    <property type="molecule type" value="Genomic_DNA"/>
</dbReference>
<protein>
    <submittedName>
        <fullName evidence="1">Uncharacterized protein</fullName>
    </submittedName>
</protein>
<reference evidence="1" key="1">
    <citation type="journal article" date="2015" name="Nature">
        <title>Complex archaea that bridge the gap between prokaryotes and eukaryotes.</title>
        <authorList>
            <person name="Spang A."/>
            <person name="Saw J.H."/>
            <person name="Jorgensen S.L."/>
            <person name="Zaremba-Niedzwiedzka K."/>
            <person name="Martijn J."/>
            <person name="Lind A.E."/>
            <person name="van Eijk R."/>
            <person name="Schleper C."/>
            <person name="Guy L."/>
            <person name="Ettema T.J."/>
        </authorList>
    </citation>
    <scope>NUCLEOTIDE SEQUENCE</scope>
</reference>
<proteinExistence type="predicted"/>
<dbReference type="AlphaFoldDB" id="A0A0F9BPM0"/>
<name>A0A0F9BPM0_9ZZZZ</name>
<sequence>MKTTADEFEEIKARVPTTRLLKRSREINRESIGYVLTDDVGLVVEVFHADDPGLERQWAVFLRRAAKDMHWLIEELEAAWRREEGRRQRRRLGASDPLLALTTE</sequence>
<gene>
    <name evidence="1" type="ORF">LCGC14_2421630</name>
</gene>
<comment type="caution">
    <text evidence="1">The sequence shown here is derived from an EMBL/GenBank/DDBJ whole genome shotgun (WGS) entry which is preliminary data.</text>
</comment>
<organism evidence="1">
    <name type="scientific">marine sediment metagenome</name>
    <dbReference type="NCBI Taxonomy" id="412755"/>
    <lineage>
        <taxon>unclassified sequences</taxon>
        <taxon>metagenomes</taxon>
        <taxon>ecological metagenomes</taxon>
    </lineage>
</organism>
<evidence type="ECO:0000313" key="1">
    <source>
        <dbReference type="EMBL" id="KKL23815.1"/>
    </source>
</evidence>
<accession>A0A0F9BPM0</accession>